<sequence>MSTAVFASFHLSFEPVSRVRVEVAIPSTSSSQFQETLDNTQLSKCTQSHPVSRCLDNTLTLSIYHPPPPSPPPPSPPSLSPLGVVYHTDKRFRFCKQPPHLAATQSFVALSVVSSRGALKGLMETKCLHDRRHTWQPC</sequence>
<dbReference type="Proteomes" id="UP000324222">
    <property type="component" value="Unassembled WGS sequence"/>
</dbReference>
<feature type="region of interest" description="Disordered" evidence="1">
    <location>
        <begin position="62"/>
        <end position="81"/>
    </location>
</feature>
<dbReference type="AlphaFoldDB" id="A0A5B7DK08"/>
<evidence type="ECO:0000313" key="2">
    <source>
        <dbReference type="EMBL" id="MPC21447.1"/>
    </source>
</evidence>
<reference evidence="2 3" key="1">
    <citation type="submission" date="2019-05" db="EMBL/GenBank/DDBJ databases">
        <title>Another draft genome of Portunus trituberculatus and its Hox gene families provides insights of decapod evolution.</title>
        <authorList>
            <person name="Jeong J.-H."/>
            <person name="Song I."/>
            <person name="Kim S."/>
            <person name="Choi T."/>
            <person name="Kim D."/>
            <person name="Ryu S."/>
            <person name="Kim W."/>
        </authorList>
    </citation>
    <scope>NUCLEOTIDE SEQUENCE [LARGE SCALE GENOMIC DNA]</scope>
    <source>
        <tissue evidence="2">Muscle</tissue>
    </source>
</reference>
<protein>
    <submittedName>
        <fullName evidence="2">Uncharacterized protein</fullName>
    </submittedName>
</protein>
<evidence type="ECO:0000313" key="3">
    <source>
        <dbReference type="Proteomes" id="UP000324222"/>
    </source>
</evidence>
<organism evidence="2 3">
    <name type="scientific">Portunus trituberculatus</name>
    <name type="common">Swimming crab</name>
    <name type="synonym">Neptunus trituberculatus</name>
    <dbReference type="NCBI Taxonomy" id="210409"/>
    <lineage>
        <taxon>Eukaryota</taxon>
        <taxon>Metazoa</taxon>
        <taxon>Ecdysozoa</taxon>
        <taxon>Arthropoda</taxon>
        <taxon>Crustacea</taxon>
        <taxon>Multicrustacea</taxon>
        <taxon>Malacostraca</taxon>
        <taxon>Eumalacostraca</taxon>
        <taxon>Eucarida</taxon>
        <taxon>Decapoda</taxon>
        <taxon>Pleocyemata</taxon>
        <taxon>Brachyura</taxon>
        <taxon>Eubrachyura</taxon>
        <taxon>Portunoidea</taxon>
        <taxon>Portunidae</taxon>
        <taxon>Portuninae</taxon>
        <taxon>Portunus</taxon>
    </lineage>
</organism>
<feature type="compositionally biased region" description="Pro residues" evidence="1">
    <location>
        <begin position="65"/>
        <end position="79"/>
    </location>
</feature>
<evidence type="ECO:0000256" key="1">
    <source>
        <dbReference type="SAM" id="MobiDB-lite"/>
    </source>
</evidence>
<name>A0A5B7DK08_PORTR</name>
<proteinExistence type="predicted"/>
<accession>A0A5B7DK08</accession>
<comment type="caution">
    <text evidence="2">The sequence shown here is derived from an EMBL/GenBank/DDBJ whole genome shotgun (WGS) entry which is preliminary data.</text>
</comment>
<dbReference type="EMBL" id="VSRR010000976">
    <property type="protein sequence ID" value="MPC21447.1"/>
    <property type="molecule type" value="Genomic_DNA"/>
</dbReference>
<gene>
    <name evidence="2" type="ORF">E2C01_014433</name>
</gene>
<keyword evidence="3" id="KW-1185">Reference proteome</keyword>